<dbReference type="SUPFAM" id="SSF54001">
    <property type="entry name" value="Cysteine proteinases"/>
    <property type="match status" value="1"/>
</dbReference>
<dbReference type="Gene3D" id="3.90.1720.10">
    <property type="entry name" value="endopeptidase domain like (from Nostoc punctiforme)"/>
    <property type="match status" value="1"/>
</dbReference>
<dbReference type="InterPro" id="IPR038765">
    <property type="entry name" value="Papain-like_cys_pep_sf"/>
</dbReference>
<gene>
    <name evidence="1" type="ORF">SDC9_123202</name>
</gene>
<evidence type="ECO:0000313" key="1">
    <source>
        <dbReference type="EMBL" id="MPM76205.1"/>
    </source>
</evidence>
<name>A0A645CGY6_9ZZZZ</name>
<evidence type="ECO:0008006" key="2">
    <source>
        <dbReference type="Google" id="ProtNLM"/>
    </source>
</evidence>
<protein>
    <recommendedName>
        <fullName evidence="2">NlpC/P60 domain-containing protein</fullName>
    </recommendedName>
</protein>
<reference evidence="1" key="1">
    <citation type="submission" date="2019-08" db="EMBL/GenBank/DDBJ databases">
        <authorList>
            <person name="Kucharzyk K."/>
            <person name="Murdoch R.W."/>
            <person name="Higgins S."/>
            <person name="Loffler F."/>
        </authorList>
    </citation>
    <scope>NUCLEOTIDE SEQUENCE</scope>
</reference>
<dbReference type="AlphaFoldDB" id="A0A645CGY6"/>
<sequence length="114" mass="12749">MAWCYAQLGLSPTEVEEAVGHGTWNQWDRSISIRWKELRVGDWVFQNKYPTNKGNHIGICIGFDTAGKPLFLHCASSFDNVVVSGAGDIFRYARRPMVYDMLEAGESPIPTPTA</sequence>
<accession>A0A645CGY6</accession>
<organism evidence="1">
    <name type="scientific">bioreactor metagenome</name>
    <dbReference type="NCBI Taxonomy" id="1076179"/>
    <lineage>
        <taxon>unclassified sequences</taxon>
        <taxon>metagenomes</taxon>
        <taxon>ecological metagenomes</taxon>
    </lineage>
</organism>
<comment type="caution">
    <text evidence="1">The sequence shown here is derived from an EMBL/GenBank/DDBJ whole genome shotgun (WGS) entry which is preliminary data.</text>
</comment>
<dbReference type="EMBL" id="VSSQ01027130">
    <property type="protein sequence ID" value="MPM76205.1"/>
    <property type="molecule type" value="Genomic_DNA"/>
</dbReference>
<proteinExistence type="predicted"/>